<name>A0ABZ0S3V5_9GAMM</name>
<evidence type="ECO:0008006" key="3">
    <source>
        <dbReference type="Google" id="ProtNLM"/>
    </source>
</evidence>
<protein>
    <recommendedName>
        <fullName evidence="3">Nif11 domain-containing protein</fullName>
    </recommendedName>
</protein>
<sequence>MRRHPSCVFGSHHASSTADAVVRTSEIAISKQLQELMLDSPSLEPRFAADLEDSDLSATLLAAGETGLPENRFPATCPFSADQLLDEGYWPEASG</sequence>
<dbReference type="Pfam" id="PF01724">
    <property type="entry name" value="DUF29"/>
    <property type="match status" value="1"/>
</dbReference>
<organism evidence="1 2">
    <name type="scientific">Thiorhodovibrio winogradskyi</name>
    <dbReference type="NCBI Taxonomy" id="77007"/>
    <lineage>
        <taxon>Bacteria</taxon>
        <taxon>Pseudomonadati</taxon>
        <taxon>Pseudomonadota</taxon>
        <taxon>Gammaproteobacteria</taxon>
        <taxon>Chromatiales</taxon>
        <taxon>Chromatiaceae</taxon>
        <taxon>Thiorhodovibrio</taxon>
    </lineage>
</organism>
<proteinExistence type="predicted"/>
<dbReference type="EMBL" id="CP121472">
    <property type="protein sequence ID" value="WPL15285.1"/>
    <property type="molecule type" value="Genomic_DNA"/>
</dbReference>
<evidence type="ECO:0000313" key="1">
    <source>
        <dbReference type="EMBL" id="WPL15285.1"/>
    </source>
</evidence>
<dbReference type="Gene3D" id="1.20.1220.20">
    <property type="entry name" value="Uncharcterised protein PF01724"/>
    <property type="match status" value="1"/>
</dbReference>
<dbReference type="RefSeq" id="WP_328985869.1">
    <property type="nucleotide sequence ID" value="NZ_CP121472.1"/>
</dbReference>
<gene>
    <name evidence="1" type="ORF">Thiowin_00172</name>
</gene>
<accession>A0ABZ0S3V5</accession>
<reference evidence="1 2" key="1">
    <citation type="journal article" date="2023" name="Microorganisms">
        <title>Thiorhodovibrio frisius and Trv. litoralis spp. nov., Two Novel Members from a Clade of Fastidious Purple Sulfur Bacteria That Exhibit Unique Red-Shifted Light-Harvesting Capabilities.</title>
        <authorList>
            <person name="Methner A."/>
            <person name="Kuzyk S.B."/>
            <person name="Petersen J."/>
            <person name="Bauer S."/>
            <person name="Brinkmann H."/>
            <person name="Sichau K."/>
            <person name="Wanner G."/>
            <person name="Wolf J."/>
            <person name="Neumann-Schaal M."/>
            <person name="Henke P."/>
            <person name="Tank M."/>
            <person name="Sproer C."/>
            <person name="Bunk B."/>
            <person name="Overmann J."/>
        </authorList>
    </citation>
    <scope>NUCLEOTIDE SEQUENCE [LARGE SCALE GENOMIC DNA]</scope>
    <source>
        <strain evidence="1 2">DSM 6702</strain>
    </source>
</reference>
<keyword evidence="2" id="KW-1185">Reference proteome</keyword>
<dbReference type="Proteomes" id="UP001432180">
    <property type="component" value="Chromosome"/>
</dbReference>
<evidence type="ECO:0000313" key="2">
    <source>
        <dbReference type="Proteomes" id="UP001432180"/>
    </source>
</evidence>